<dbReference type="EMBL" id="JBHUEE010000007">
    <property type="protein sequence ID" value="MFD1718929.1"/>
    <property type="molecule type" value="Genomic_DNA"/>
</dbReference>
<proteinExistence type="predicted"/>
<keyword evidence="2" id="KW-0472">Membrane</keyword>
<keyword evidence="5" id="KW-1185">Reference proteome</keyword>
<keyword evidence="2" id="KW-1133">Transmembrane helix</keyword>
<dbReference type="Proteomes" id="UP001597277">
    <property type="component" value="Unassembled WGS sequence"/>
</dbReference>
<evidence type="ECO:0000259" key="3">
    <source>
        <dbReference type="Pfam" id="PF13559"/>
    </source>
</evidence>
<reference evidence="5" key="1">
    <citation type="journal article" date="2019" name="Int. J. Syst. Evol. Microbiol.">
        <title>The Global Catalogue of Microorganisms (GCM) 10K type strain sequencing project: providing services to taxonomists for standard genome sequencing and annotation.</title>
        <authorList>
            <consortium name="The Broad Institute Genomics Platform"/>
            <consortium name="The Broad Institute Genome Sequencing Center for Infectious Disease"/>
            <person name="Wu L."/>
            <person name="Ma J."/>
        </authorList>
    </citation>
    <scope>NUCLEOTIDE SEQUENCE [LARGE SCALE GENOMIC DNA]</scope>
    <source>
        <strain evidence="5">JCM 17130</strain>
    </source>
</reference>
<accession>A0ABW4L7U3</accession>
<protein>
    <submittedName>
        <fullName evidence="4">DUF4129 domain-containing protein</fullName>
    </submittedName>
</protein>
<evidence type="ECO:0000256" key="2">
    <source>
        <dbReference type="SAM" id="Phobius"/>
    </source>
</evidence>
<feature type="domain" description="Protein-glutamine gamma-glutamyltransferase-like C-terminal" evidence="3">
    <location>
        <begin position="143"/>
        <end position="211"/>
    </location>
</feature>
<evidence type="ECO:0000256" key="1">
    <source>
        <dbReference type="SAM" id="MobiDB-lite"/>
    </source>
</evidence>
<name>A0ABW4L7U3_9MICO</name>
<dbReference type="InterPro" id="IPR025403">
    <property type="entry name" value="TgpA-like_C"/>
</dbReference>
<gene>
    <name evidence="4" type="ORF">ACFSE6_13870</name>
</gene>
<feature type="compositionally biased region" description="Low complexity" evidence="1">
    <location>
        <begin position="236"/>
        <end position="249"/>
    </location>
</feature>
<organism evidence="4 5">
    <name type="scientific">Georgenia deserti</name>
    <dbReference type="NCBI Taxonomy" id="2093781"/>
    <lineage>
        <taxon>Bacteria</taxon>
        <taxon>Bacillati</taxon>
        <taxon>Actinomycetota</taxon>
        <taxon>Actinomycetes</taxon>
        <taxon>Micrococcales</taxon>
        <taxon>Bogoriellaceae</taxon>
        <taxon>Georgenia</taxon>
    </lineage>
</organism>
<evidence type="ECO:0000313" key="4">
    <source>
        <dbReference type="EMBL" id="MFD1718929.1"/>
    </source>
</evidence>
<dbReference type="RefSeq" id="WP_388008194.1">
    <property type="nucleotide sequence ID" value="NZ_JBHUEE010000007.1"/>
</dbReference>
<dbReference type="Pfam" id="PF13559">
    <property type="entry name" value="DUF4129"/>
    <property type="match status" value="1"/>
</dbReference>
<comment type="caution">
    <text evidence="4">The sequence shown here is derived from an EMBL/GenBank/DDBJ whole genome shotgun (WGS) entry which is preliminary data.</text>
</comment>
<evidence type="ECO:0000313" key="5">
    <source>
        <dbReference type="Proteomes" id="UP001597277"/>
    </source>
</evidence>
<sequence length="268" mass="28479">MRQWRGAIGAALATAALVLLAWAAAGPVVVLDPELERGGARREGPVELPSGDQTPMPALDPLAGPGADARVRWDIVADVVGVLLLVLLAAALWRVWRWWRGRRTDRSLPDDEDVDAELLLRATGSQARRRATEGDPRNAIVACWVALEDAAERAGLARDPAETAGEFTARVLATWEVAPATVSNLADLYRTARFSRRPITETDRAAALDLLGRIHQAILIHSREDSTAGEDPMTSDGPAPDADVTAPAAGSGPVDDDRPHHGAAGGSR</sequence>
<keyword evidence="2" id="KW-0812">Transmembrane</keyword>
<feature type="region of interest" description="Disordered" evidence="1">
    <location>
        <begin position="222"/>
        <end position="268"/>
    </location>
</feature>
<feature type="transmembrane region" description="Helical" evidence="2">
    <location>
        <begin position="75"/>
        <end position="96"/>
    </location>
</feature>